<feature type="transmembrane region" description="Helical" evidence="5">
    <location>
        <begin position="72"/>
        <end position="95"/>
    </location>
</feature>
<feature type="transmembrane region" description="Helical" evidence="5">
    <location>
        <begin position="6"/>
        <end position="30"/>
    </location>
</feature>
<dbReference type="GO" id="GO:0030416">
    <property type="term" value="P:methylamine metabolic process"/>
    <property type="evidence" value="ECO:0007669"/>
    <property type="project" value="InterPro"/>
</dbReference>
<keyword evidence="4 5" id="KW-0472">Membrane</keyword>
<evidence type="ECO:0000259" key="6">
    <source>
        <dbReference type="Pfam" id="PF07291"/>
    </source>
</evidence>
<feature type="domain" description="Methylamine utilisation protein MauE" evidence="6">
    <location>
        <begin position="1"/>
        <end position="134"/>
    </location>
</feature>
<gene>
    <name evidence="7" type="ORF">FHS38_005308</name>
</gene>
<name>A0A7W7PHG6_STRNE</name>
<evidence type="ECO:0000256" key="5">
    <source>
        <dbReference type="SAM" id="Phobius"/>
    </source>
</evidence>
<evidence type="ECO:0000313" key="8">
    <source>
        <dbReference type="Proteomes" id="UP000556436"/>
    </source>
</evidence>
<dbReference type="EMBL" id="JACHJG010000012">
    <property type="protein sequence ID" value="MBB4889233.1"/>
    <property type="molecule type" value="Genomic_DNA"/>
</dbReference>
<accession>A0A7W7PHG6</accession>
<evidence type="ECO:0000313" key="7">
    <source>
        <dbReference type="EMBL" id="MBB4889233.1"/>
    </source>
</evidence>
<dbReference type="InterPro" id="IPR009908">
    <property type="entry name" value="Methylamine_util_MauE"/>
</dbReference>
<comment type="caution">
    <text evidence="7">The sequence shown here is derived from an EMBL/GenBank/DDBJ whole genome shotgun (WGS) entry which is preliminary data.</text>
</comment>
<keyword evidence="3 5" id="KW-1133">Transmembrane helix</keyword>
<dbReference type="Proteomes" id="UP000556436">
    <property type="component" value="Unassembled WGS sequence"/>
</dbReference>
<evidence type="ECO:0000256" key="2">
    <source>
        <dbReference type="ARBA" id="ARBA00022692"/>
    </source>
</evidence>
<sequence length="184" mass="18535">MGYVALGIRALIGAVFLASSIGKVTGRGAFGRFVSSVGDMRVVPRHRARAVARTVVTAEFAVWPALTAPVPAVAAAGFAVGAGLLVVFTSGIALSMRRGARTPCRCFGVSASPLGPRHIVRNLVLTALAVVGAVAVLVSGPVDPGGAAVAVLGGLLLGALVATLDDVLDLFRPVHRPSGPARGR</sequence>
<dbReference type="AlphaFoldDB" id="A0A7W7PHG6"/>
<dbReference type="UniPathway" id="UPA00895"/>
<evidence type="ECO:0000256" key="1">
    <source>
        <dbReference type="ARBA" id="ARBA00004141"/>
    </source>
</evidence>
<feature type="transmembrane region" description="Helical" evidence="5">
    <location>
        <begin position="148"/>
        <end position="168"/>
    </location>
</feature>
<dbReference type="GO" id="GO:0016020">
    <property type="term" value="C:membrane"/>
    <property type="evidence" value="ECO:0007669"/>
    <property type="project" value="UniProtKB-SubCell"/>
</dbReference>
<proteinExistence type="predicted"/>
<keyword evidence="8" id="KW-1185">Reference proteome</keyword>
<feature type="transmembrane region" description="Helical" evidence="5">
    <location>
        <begin position="123"/>
        <end position="142"/>
    </location>
</feature>
<dbReference type="RefSeq" id="WP_184737469.1">
    <property type="nucleotide sequence ID" value="NZ_BMRW01000018.1"/>
</dbReference>
<reference evidence="7 8" key="1">
    <citation type="submission" date="2020-08" db="EMBL/GenBank/DDBJ databases">
        <title>Genomic Encyclopedia of Type Strains, Phase III (KMG-III): the genomes of soil and plant-associated and newly described type strains.</title>
        <authorList>
            <person name="Whitman W."/>
        </authorList>
    </citation>
    <scope>NUCLEOTIDE SEQUENCE [LARGE SCALE GENOMIC DNA]</scope>
    <source>
        <strain evidence="7 8">CECT 3265</strain>
    </source>
</reference>
<organism evidence="7 8">
    <name type="scientific">Streptomyces netropsis</name>
    <name type="common">Streptoverticillium netropsis</name>
    <dbReference type="NCBI Taxonomy" id="55404"/>
    <lineage>
        <taxon>Bacteria</taxon>
        <taxon>Bacillati</taxon>
        <taxon>Actinomycetota</taxon>
        <taxon>Actinomycetes</taxon>
        <taxon>Kitasatosporales</taxon>
        <taxon>Streptomycetaceae</taxon>
        <taxon>Streptomyces</taxon>
    </lineage>
</organism>
<keyword evidence="2 5" id="KW-0812">Transmembrane</keyword>
<dbReference type="Pfam" id="PF07291">
    <property type="entry name" value="MauE"/>
    <property type="match status" value="1"/>
</dbReference>
<evidence type="ECO:0000256" key="3">
    <source>
        <dbReference type="ARBA" id="ARBA00022989"/>
    </source>
</evidence>
<comment type="subcellular location">
    <subcellularLocation>
        <location evidence="1">Membrane</location>
        <topology evidence="1">Multi-pass membrane protein</topology>
    </subcellularLocation>
</comment>
<evidence type="ECO:0000256" key="4">
    <source>
        <dbReference type="ARBA" id="ARBA00023136"/>
    </source>
</evidence>
<protein>
    <submittedName>
        <fullName evidence="7">Putative membrane protein YphA (DoxX/SURF4 family)</fullName>
    </submittedName>
</protein>